<organism evidence="1 2">
    <name type="scientific">Janthinobacterium fluminis</name>
    <dbReference type="NCBI Taxonomy" id="2987524"/>
    <lineage>
        <taxon>Bacteria</taxon>
        <taxon>Pseudomonadati</taxon>
        <taxon>Pseudomonadota</taxon>
        <taxon>Betaproteobacteria</taxon>
        <taxon>Burkholderiales</taxon>
        <taxon>Oxalobacteraceae</taxon>
        <taxon>Janthinobacterium</taxon>
    </lineage>
</organism>
<reference evidence="1 2" key="1">
    <citation type="submission" date="2022-10" db="EMBL/GenBank/DDBJ databases">
        <title>Janthinobacterium sp. hw3 Genome sequencing.</title>
        <authorList>
            <person name="Park S."/>
        </authorList>
    </citation>
    <scope>NUCLEOTIDE SEQUENCE [LARGE SCALE GENOMIC DNA]</scope>
    <source>
        <strain evidence="2">hw3</strain>
    </source>
</reference>
<evidence type="ECO:0000313" key="2">
    <source>
        <dbReference type="Proteomes" id="UP001221208"/>
    </source>
</evidence>
<dbReference type="RefSeq" id="WP_273670152.1">
    <property type="nucleotide sequence ID" value="NZ_JAQQXR010000002.1"/>
</dbReference>
<protein>
    <submittedName>
        <fullName evidence="1">Uncharacterized protein</fullName>
    </submittedName>
</protein>
<evidence type="ECO:0000313" key="1">
    <source>
        <dbReference type="EMBL" id="MDC8757478.1"/>
    </source>
</evidence>
<name>A0ABT5JXK7_9BURK</name>
<proteinExistence type="predicted"/>
<accession>A0ABT5JXK7</accession>
<sequence>MPLYILDKNIVEDIRKSLVDHPSVELARSVDIKGNSVSPILSIAEGRVRRPQGKDEMHNSLLNDTRLVESFYKNARTDTEFLKHFGMEMIETFGVHWEEKASILMPIVKELQVLLARTYSLTDAKDIFMKIDSLRQRHRLNRRHPLVACAVACLYGNLSARKVLKPAHNPEEGDSYNAVADIRMLMETAYIRQMVREIFPLAEVNLLSSDKGLNEFARESMITADASTPFYDLNVRIVDFKATITDELFPFLKSKPKNMIKVKSYFSEGA</sequence>
<gene>
    <name evidence="1" type="ORF">OIK44_07760</name>
</gene>
<dbReference type="Proteomes" id="UP001221208">
    <property type="component" value="Unassembled WGS sequence"/>
</dbReference>
<dbReference type="EMBL" id="JAQQXR010000002">
    <property type="protein sequence ID" value="MDC8757478.1"/>
    <property type="molecule type" value="Genomic_DNA"/>
</dbReference>
<comment type="caution">
    <text evidence="1">The sequence shown here is derived from an EMBL/GenBank/DDBJ whole genome shotgun (WGS) entry which is preliminary data.</text>
</comment>
<keyword evidence="2" id="KW-1185">Reference proteome</keyword>